<reference evidence="7 8" key="1">
    <citation type="journal article" date="2005" name="BMC Genomics">
        <title>Bacterial genome adaptation to niches: divergence of the potential virulence genes in three Burkholderia species of different survival strategies.</title>
        <authorList>
            <person name="Kim H.S."/>
            <person name="Schell M.A."/>
            <person name="Yu Y."/>
            <person name="Ulrich R.L."/>
            <person name="Sarria S.H."/>
            <person name="Nierman W.C."/>
            <person name="DeShazer D."/>
        </authorList>
    </citation>
    <scope>NUCLEOTIDE SEQUENCE [LARGE SCALE GENOMIC DNA]</scope>
    <source>
        <strain evidence="8">ATCC 700388 / DSM 13276 / CCUG 48851 / CIP 106301 / E264</strain>
    </source>
</reference>
<proteinExistence type="inferred from homology"/>
<evidence type="ECO:0000313" key="8">
    <source>
        <dbReference type="Proteomes" id="UP000001930"/>
    </source>
</evidence>
<dbReference type="PANTHER" id="PTHR43774">
    <property type="entry name" value="PEPTIDE METHIONINE SULFOXIDE REDUCTASE"/>
    <property type="match status" value="1"/>
</dbReference>
<dbReference type="AlphaFoldDB" id="Q2T0M9"/>
<feature type="compositionally biased region" description="Basic residues" evidence="5">
    <location>
        <begin position="48"/>
        <end position="68"/>
    </location>
</feature>
<dbReference type="GO" id="GO:0033744">
    <property type="term" value="F:L-methionine:thioredoxin-disulfide S-oxidoreductase activity"/>
    <property type="evidence" value="ECO:0007669"/>
    <property type="project" value="RHEA"/>
</dbReference>
<dbReference type="HOGENOM" id="CLU_031040_5_0_4"/>
<feature type="region of interest" description="Disordered" evidence="5">
    <location>
        <begin position="1"/>
        <end position="95"/>
    </location>
</feature>
<feature type="compositionally biased region" description="Basic and acidic residues" evidence="5">
    <location>
        <begin position="80"/>
        <end position="92"/>
    </location>
</feature>
<dbReference type="NCBIfam" id="TIGR00401">
    <property type="entry name" value="msrA"/>
    <property type="match status" value="1"/>
</dbReference>
<sequence length="277" mass="30955">MAGSEQGSHRKIRRVGDDFSGNRARLRRTAAPGEWPAPHFSRNAVRVAMRRGRRKARRRRDARTRHKPCAAAAGAGAARGPHDERNERKESDMSEATNEIATLGGGCFWCQEAVFLDVNGVTAVESGYAGGHTRNPGYRDVCDGETGHAEVVNVTFDPSRIGYREIVEIFFATHDPTQLNRQGNDVGTQYRSVIFTRSDAQRDVALDVIRALERDKLYDAPIVTQVEPLNDNYWPAEAYHQNYYARNPGQGYCAVVIGPKLAKFRQKFAHRLKSRGA</sequence>
<dbReference type="SUPFAM" id="SSF55068">
    <property type="entry name" value="Peptide methionine sulfoxide reductase"/>
    <property type="match status" value="1"/>
</dbReference>
<name>Q2T0M9_BURTA</name>
<evidence type="ECO:0000313" key="7">
    <source>
        <dbReference type="EMBL" id="ABC38393.1"/>
    </source>
</evidence>
<evidence type="ECO:0000256" key="2">
    <source>
        <dbReference type="ARBA" id="ARBA00047806"/>
    </source>
</evidence>
<evidence type="ECO:0000259" key="6">
    <source>
        <dbReference type="Pfam" id="PF01625"/>
    </source>
</evidence>
<dbReference type="EC" id="1.8.4.11" evidence="4"/>
<dbReference type="PANTHER" id="PTHR43774:SF1">
    <property type="entry name" value="PEPTIDE METHIONINE SULFOXIDE REDUCTASE MSRA 2"/>
    <property type="match status" value="1"/>
</dbReference>
<feature type="domain" description="Peptide methionine sulphoxide reductase MsrA" evidence="6">
    <location>
        <begin position="101"/>
        <end position="253"/>
    </location>
</feature>
<dbReference type="Gene3D" id="3.30.1060.10">
    <property type="entry name" value="Peptide methionine sulphoxide reductase MsrA"/>
    <property type="match status" value="1"/>
</dbReference>
<dbReference type="KEGG" id="bte:BTH_I0714"/>
<organism evidence="7 8">
    <name type="scientific">Burkholderia thailandensis (strain ATCC 700388 / DSM 13276 / CCUG 48851 / CIP 106301 / E264)</name>
    <dbReference type="NCBI Taxonomy" id="271848"/>
    <lineage>
        <taxon>Bacteria</taxon>
        <taxon>Pseudomonadati</taxon>
        <taxon>Pseudomonadota</taxon>
        <taxon>Betaproteobacteria</taxon>
        <taxon>Burkholderiales</taxon>
        <taxon>Burkholderiaceae</taxon>
        <taxon>Burkholderia</taxon>
        <taxon>pseudomallei group</taxon>
    </lineage>
</organism>
<gene>
    <name evidence="4" type="primary">msrA</name>
    <name evidence="7" type="ordered locus">BTH_I0714</name>
</gene>
<dbReference type="InterPro" id="IPR036509">
    <property type="entry name" value="Met_Sox_Rdtase_MsrA_sf"/>
</dbReference>
<evidence type="ECO:0000256" key="1">
    <source>
        <dbReference type="ARBA" id="ARBA00023002"/>
    </source>
</evidence>
<evidence type="ECO:0000256" key="4">
    <source>
        <dbReference type="HAMAP-Rule" id="MF_01401"/>
    </source>
</evidence>
<evidence type="ECO:0000256" key="5">
    <source>
        <dbReference type="SAM" id="MobiDB-lite"/>
    </source>
</evidence>
<comment type="similarity">
    <text evidence="4">Belongs to the MsrA Met sulfoxide reductase family.</text>
</comment>
<dbReference type="Proteomes" id="UP000001930">
    <property type="component" value="Chromosome I"/>
</dbReference>
<protein>
    <recommendedName>
        <fullName evidence="4">Peptide methionine sulfoxide reductase MsrA</fullName>
        <shortName evidence="4">Protein-methionine-S-oxide reductase</shortName>
        <ecNumber evidence="4">1.8.4.11</ecNumber>
    </recommendedName>
    <alternativeName>
        <fullName evidence="4">Peptide-methionine (S)-S-oxide reductase</fullName>
        <shortName evidence="4">Peptide Met(O) reductase</shortName>
    </alternativeName>
</protein>
<dbReference type="InterPro" id="IPR002569">
    <property type="entry name" value="Met_Sox_Rdtase_MsrA_dom"/>
</dbReference>
<dbReference type="Pfam" id="PF01625">
    <property type="entry name" value="PMSR"/>
    <property type="match status" value="1"/>
</dbReference>
<keyword evidence="1 4" id="KW-0560">Oxidoreductase</keyword>
<feature type="active site" evidence="4">
    <location>
        <position position="107"/>
    </location>
</feature>
<keyword evidence="8" id="KW-1185">Reference proteome</keyword>
<accession>Q2T0M9</accession>
<comment type="catalytic activity">
    <reaction evidence="2 4">
        <text>L-methionyl-[protein] + [thioredoxin]-disulfide + H2O = L-methionyl-(S)-S-oxide-[protein] + [thioredoxin]-dithiol</text>
        <dbReference type="Rhea" id="RHEA:14217"/>
        <dbReference type="Rhea" id="RHEA-COMP:10698"/>
        <dbReference type="Rhea" id="RHEA-COMP:10700"/>
        <dbReference type="Rhea" id="RHEA-COMP:12313"/>
        <dbReference type="Rhea" id="RHEA-COMP:12315"/>
        <dbReference type="ChEBI" id="CHEBI:15377"/>
        <dbReference type="ChEBI" id="CHEBI:16044"/>
        <dbReference type="ChEBI" id="CHEBI:29950"/>
        <dbReference type="ChEBI" id="CHEBI:44120"/>
        <dbReference type="ChEBI" id="CHEBI:50058"/>
        <dbReference type="EC" id="1.8.4.11"/>
    </reaction>
</comment>
<comment type="catalytic activity">
    <reaction evidence="3 4">
        <text>[thioredoxin]-disulfide + L-methionine + H2O = L-methionine (S)-S-oxide + [thioredoxin]-dithiol</text>
        <dbReference type="Rhea" id="RHEA:19993"/>
        <dbReference type="Rhea" id="RHEA-COMP:10698"/>
        <dbReference type="Rhea" id="RHEA-COMP:10700"/>
        <dbReference type="ChEBI" id="CHEBI:15377"/>
        <dbReference type="ChEBI" id="CHEBI:29950"/>
        <dbReference type="ChEBI" id="CHEBI:50058"/>
        <dbReference type="ChEBI" id="CHEBI:57844"/>
        <dbReference type="ChEBI" id="CHEBI:58772"/>
        <dbReference type="EC" id="1.8.4.11"/>
    </reaction>
</comment>
<dbReference type="EMBL" id="CP000086">
    <property type="protein sequence ID" value="ABC38393.1"/>
    <property type="molecule type" value="Genomic_DNA"/>
</dbReference>
<comment type="function">
    <text evidence="4">Has an important function as a repair enzyme for proteins that have been inactivated by oxidation. Catalyzes the reversible oxidation-reduction of methionine sulfoxide in proteins to methionine.</text>
</comment>
<evidence type="ECO:0000256" key="3">
    <source>
        <dbReference type="ARBA" id="ARBA00048782"/>
    </source>
</evidence>
<dbReference type="GO" id="GO:0008113">
    <property type="term" value="F:peptide-methionine (S)-S-oxide reductase activity"/>
    <property type="evidence" value="ECO:0007669"/>
    <property type="project" value="UniProtKB-UniRule"/>
</dbReference>
<dbReference type="HAMAP" id="MF_01401">
    <property type="entry name" value="MsrA"/>
    <property type="match status" value="1"/>
</dbReference>